<name>A0ABV4NZB3_9GAMM</name>
<accession>A0ABV4NZB3</accession>
<reference evidence="2 3" key="1">
    <citation type="submission" date="2024-08" db="EMBL/GenBank/DDBJ databases">
        <authorList>
            <person name="Ishaq N."/>
        </authorList>
    </citation>
    <scope>NUCLEOTIDE SEQUENCE [LARGE SCALE GENOMIC DNA]</scope>
    <source>
        <strain evidence="2 3">DSM 18651</strain>
    </source>
</reference>
<evidence type="ECO:0000313" key="2">
    <source>
        <dbReference type="EMBL" id="MFA0811082.1"/>
    </source>
</evidence>
<proteinExistence type="predicted"/>
<organism evidence="2 3">
    <name type="scientific">Microbulbifer epialgicus</name>
    <dbReference type="NCBI Taxonomy" id="393907"/>
    <lineage>
        <taxon>Bacteria</taxon>
        <taxon>Pseudomonadati</taxon>
        <taxon>Pseudomonadota</taxon>
        <taxon>Gammaproteobacteria</taxon>
        <taxon>Cellvibrionales</taxon>
        <taxon>Microbulbiferaceae</taxon>
        <taxon>Microbulbifer</taxon>
    </lineage>
</organism>
<dbReference type="Proteomes" id="UP001569428">
    <property type="component" value="Unassembled WGS sequence"/>
</dbReference>
<dbReference type="EMBL" id="JBGMEK010000015">
    <property type="protein sequence ID" value="MFA0811082.1"/>
    <property type="molecule type" value="Genomic_DNA"/>
</dbReference>
<evidence type="ECO:0000256" key="1">
    <source>
        <dbReference type="SAM" id="MobiDB-lite"/>
    </source>
</evidence>
<feature type="compositionally biased region" description="Low complexity" evidence="1">
    <location>
        <begin position="58"/>
        <end position="69"/>
    </location>
</feature>
<protein>
    <submittedName>
        <fullName evidence="2">Uncharacterized protein</fullName>
    </submittedName>
</protein>
<dbReference type="RefSeq" id="WP_371838651.1">
    <property type="nucleotide sequence ID" value="NZ_JBGMEK010000015.1"/>
</dbReference>
<feature type="region of interest" description="Disordered" evidence="1">
    <location>
        <begin position="48"/>
        <end position="100"/>
    </location>
</feature>
<gene>
    <name evidence="2" type="ORF">ACCI49_09130</name>
</gene>
<evidence type="ECO:0000313" key="3">
    <source>
        <dbReference type="Proteomes" id="UP001569428"/>
    </source>
</evidence>
<comment type="caution">
    <text evidence="2">The sequence shown here is derived from an EMBL/GenBank/DDBJ whole genome shotgun (WGS) entry which is preliminary data.</text>
</comment>
<keyword evidence="3" id="KW-1185">Reference proteome</keyword>
<sequence length="180" mass="19313">MSTWNLCTLQSRKIPPMLRDKPIICRGPMYRIIPLLTLVVALYGCGPQTDRQKDSDPEAAPAAGEAASDSMKEPIAPPAESPPQDSATQPPTPPTSDNDGAAICTPQWFAWLQQQIIAKQNGEMAKLYPSGLPPVGSTEWFSAVEILTGGSLNGLVAGSTEWCDAIQKRLSEQQPTPIAD</sequence>